<evidence type="ECO:0000313" key="2">
    <source>
        <dbReference type="Proteomes" id="UP000032679"/>
    </source>
</evidence>
<keyword evidence="2" id="KW-1185">Reference proteome</keyword>
<accession>A0A0D6MJH6</accession>
<dbReference type="RefSeq" id="WP_048847949.1">
    <property type="nucleotide sequence ID" value="NZ_BALE01000010.1"/>
</dbReference>
<dbReference type="EMBL" id="BALE01000010">
    <property type="protein sequence ID" value="GAN53767.1"/>
    <property type="molecule type" value="Genomic_DNA"/>
</dbReference>
<dbReference type="InterPro" id="IPR009394">
    <property type="entry name" value="MmcB-like"/>
</dbReference>
<gene>
    <name evidence="1" type="ORF">Tasa_010_314</name>
</gene>
<dbReference type="Proteomes" id="UP000032679">
    <property type="component" value="Unassembled WGS sequence"/>
</dbReference>
<name>A0A0D6MJH6_9PROT</name>
<dbReference type="AlphaFoldDB" id="A0A0D6MJH6"/>
<reference evidence="1 2" key="1">
    <citation type="submission" date="2012-10" db="EMBL/GenBank/DDBJ databases">
        <title>Genome sequencing of Tanticharoenia sakaeratensis NBRC 103193.</title>
        <authorList>
            <person name="Azuma Y."/>
            <person name="Hadano H."/>
            <person name="Hirakawa H."/>
            <person name="Matsushita K."/>
        </authorList>
    </citation>
    <scope>NUCLEOTIDE SEQUENCE [LARGE SCALE GENOMIC DNA]</scope>
    <source>
        <strain evidence="1 2">NBRC 103193</strain>
    </source>
</reference>
<dbReference type="STRING" id="1231623.Tasa_010_314"/>
<dbReference type="Pfam" id="PF06319">
    <property type="entry name" value="MmcB-like"/>
    <property type="match status" value="1"/>
</dbReference>
<evidence type="ECO:0008006" key="3">
    <source>
        <dbReference type="Google" id="ProtNLM"/>
    </source>
</evidence>
<protein>
    <recommendedName>
        <fullName evidence="3">DNA repair protein MmcB-related protein</fullName>
    </recommendedName>
</protein>
<proteinExistence type="predicted"/>
<organism evidence="1 2">
    <name type="scientific">Tanticharoenia sakaeratensis NBRC 103193</name>
    <dbReference type="NCBI Taxonomy" id="1231623"/>
    <lineage>
        <taxon>Bacteria</taxon>
        <taxon>Pseudomonadati</taxon>
        <taxon>Pseudomonadota</taxon>
        <taxon>Alphaproteobacteria</taxon>
        <taxon>Acetobacterales</taxon>
        <taxon>Acetobacteraceae</taxon>
        <taxon>Tanticharoenia</taxon>
    </lineage>
</organism>
<sequence length="168" mass="18737">MSLAPVLLPENQLAIRRACLALCRQHDWAPLNEFTLPSGRRCDIMALAADGSFICIEVKSGPRDYLTDRKWPEYRDWSDRLFIAIDERFPQTLLPDDLGIIVAATGMVAPASGYVAECAIIRTTPDHRLPPARRRALQQRFARDAALRLAALEDPAVTASLRAARRAD</sequence>
<comment type="caution">
    <text evidence="1">The sequence shown here is derived from an EMBL/GenBank/DDBJ whole genome shotgun (WGS) entry which is preliminary data.</text>
</comment>
<dbReference type="PIRSF" id="PIRSF031796">
    <property type="entry name" value="UPC031796"/>
    <property type="match status" value="1"/>
</dbReference>
<dbReference type="OrthoDB" id="5194526at2"/>
<evidence type="ECO:0000313" key="1">
    <source>
        <dbReference type="EMBL" id="GAN53767.1"/>
    </source>
</evidence>